<dbReference type="InterPro" id="IPR046556">
    <property type="entry name" value="DUF6710"/>
</dbReference>
<organism evidence="1 2">
    <name type="scientific">Thermosediminibacter oceani (strain ATCC BAA-1034 / DSM 16646 / JW/IW-1228P)</name>
    <dbReference type="NCBI Taxonomy" id="555079"/>
    <lineage>
        <taxon>Bacteria</taxon>
        <taxon>Bacillati</taxon>
        <taxon>Bacillota</taxon>
        <taxon>Clostridia</taxon>
        <taxon>Thermosediminibacterales</taxon>
        <taxon>Thermosediminibacteraceae</taxon>
        <taxon>Thermosediminibacter</taxon>
    </lineage>
</organism>
<evidence type="ECO:0000313" key="1">
    <source>
        <dbReference type="EMBL" id="ADL07212.1"/>
    </source>
</evidence>
<gene>
    <name evidence="1" type="ordered locus">Toce_0434</name>
</gene>
<proteinExistence type="predicted"/>
<keyword evidence="2" id="KW-1185">Reference proteome</keyword>
<reference evidence="1 2" key="1">
    <citation type="journal article" date="2010" name="Stand. Genomic Sci.">
        <title>Complete genome sequence of Thermosediminibacter oceani type strain (JW/IW-1228P).</title>
        <authorList>
            <person name="Pitluck S."/>
            <person name="Yasawong M."/>
            <person name="Munk C."/>
            <person name="Nolan M."/>
            <person name="Lapidus A."/>
            <person name="Lucas S."/>
            <person name="Glavina Del Rio T."/>
            <person name="Tice H."/>
            <person name="Cheng J.F."/>
            <person name="Bruce D."/>
            <person name="Detter C."/>
            <person name="Tapia R."/>
            <person name="Han C."/>
            <person name="Goodwin L."/>
            <person name="Liolios K."/>
            <person name="Ivanova N."/>
            <person name="Mavromatis K."/>
            <person name="Mikhailova N."/>
            <person name="Pati A."/>
            <person name="Chen A."/>
            <person name="Palaniappan K."/>
            <person name="Land M."/>
            <person name="Hauser L."/>
            <person name="Chang Y.J."/>
            <person name="Jeffries C.D."/>
            <person name="Rohde M."/>
            <person name="Spring S."/>
            <person name="Sikorski J."/>
            <person name="Goker M."/>
            <person name="Woyke T."/>
            <person name="Bristow J."/>
            <person name="Eisen J.A."/>
            <person name="Markowitz V."/>
            <person name="Hugenholtz P."/>
            <person name="Kyrpides N.C."/>
            <person name="Klenk H.P."/>
        </authorList>
    </citation>
    <scope>NUCLEOTIDE SEQUENCE [LARGE SCALE GENOMIC DNA]</scope>
    <source>
        <strain evidence="2">ATCC BAA-1034 / DSM 16646 / JW/IW-1228P</strain>
    </source>
</reference>
<dbReference type="eggNOG" id="ENOG5033QHG">
    <property type="taxonomic scope" value="Bacteria"/>
</dbReference>
<dbReference type="AlphaFoldDB" id="D9S1D5"/>
<dbReference type="Proteomes" id="UP000000272">
    <property type="component" value="Chromosome"/>
</dbReference>
<name>D9S1D5_THEOJ</name>
<sequence>MKEDKILILDFMLDVIKEDLKYDFLTNIFYREEYFDRGIRIPPPFPYSYYDETEKKISIFERKIGIKNVDLAKECVLVFPWHRGRMRESIKNIGSNEFRYDKYNHKAFYFSPVNICFIYNGKHSITAGVGFKKGCIEAPEYDVTGLFKHVYTDGVYWYNSHNNQKFEDELLDFRIGIIYELSKLKYQIEKGLE</sequence>
<evidence type="ECO:0000313" key="2">
    <source>
        <dbReference type="Proteomes" id="UP000000272"/>
    </source>
</evidence>
<dbReference type="HOGENOM" id="CLU_1275744_0_0_9"/>
<dbReference type="KEGG" id="toc:Toce_0434"/>
<dbReference type="Pfam" id="PF20457">
    <property type="entry name" value="DUF6710"/>
    <property type="match status" value="1"/>
</dbReference>
<protein>
    <submittedName>
        <fullName evidence="1">Uncharacterized protein</fullName>
    </submittedName>
</protein>
<accession>D9S1D5</accession>
<dbReference type="STRING" id="555079.Toce_0434"/>
<dbReference type="EMBL" id="CP002131">
    <property type="protein sequence ID" value="ADL07212.1"/>
    <property type="molecule type" value="Genomic_DNA"/>
</dbReference>